<dbReference type="PANTHER" id="PTHR23422:SF9">
    <property type="entry name" value="ZN-DEPENDENT HYDROLASE"/>
    <property type="match status" value="1"/>
</dbReference>
<dbReference type="Proteomes" id="UP000176504">
    <property type="component" value="Unassembled WGS sequence"/>
</dbReference>
<keyword evidence="2" id="KW-0378">Hydrolase</keyword>
<dbReference type="PANTHER" id="PTHR23422">
    <property type="entry name" value="DIPEPTIDYL PEPTIDASE III-RELATED"/>
    <property type="match status" value="1"/>
</dbReference>
<dbReference type="InterPro" id="IPR039461">
    <property type="entry name" value="Peptidase_M49"/>
</dbReference>
<reference evidence="3 4" key="1">
    <citation type="journal article" date="2016" name="Nat. Commun.">
        <title>Thousands of microbial genomes shed light on interconnected biogeochemical processes in an aquifer system.</title>
        <authorList>
            <person name="Anantharaman K."/>
            <person name="Brown C.T."/>
            <person name="Hug L.A."/>
            <person name="Sharon I."/>
            <person name="Castelle C.J."/>
            <person name="Probst A.J."/>
            <person name="Thomas B.C."/>
            <person name="Singh A."/>
            <person name="Wilkins M.J."/>
            <person name="Karaoz U."/>
            <person name="Brodie E.L."/>
            <person name="Williams K.H."/>
            <person name="Hubbard S.S."/>
            <person name="Banfield J.F."/>
        </authorList>
    </citation>
    <scope>NUCLEOTIDE SEQUENCE [LARGE SCALE GENOMIC DNA]</scope>
</reference>
<comment type="caution">
    <text evidence="3">The sequence shown here is derived from an EMBL/GenBank/DDBJ whole genome shotgun (WGS) entry which is preliminary data.</text>
</comment>
<dbReference type="EMBL" id="MEVI01000003">
    <property type="protein sequence ID" value="OGC55013.1"/>
    <property type="molecule type" value="Genomic_DNA"/>
</dbReference>
<gene>
    <name evidence="3" type="ORF">A3A78_03460</name>
</gene>
<evidence type="ECO:0000313" key="3">
    <source>
        <dbReference type="EMBL" id="OGC55013.1"/>
    </source>
</evidence>
<accession>A0A1F4VE90</accession>
<evidence type="ECO:0000256" key="2">
    <source>
        <dbReference type="ARBA" id="ARBA00022801"/>
    </source>
</evidence>
<dbReference type="AlphaFoldDB" id="A0A1F4VE90"/>
<proteinExistence type="predicted"/>
<keyword evidence="1" id="KW-0479">Metal-binding</keyword>
<evidence type="ECO:0000256" key="1">
    <source>
        <dbReference type="ARBA" id="ARBA00022723"/>
    </source>
</evidence>
<sequence>MNEKYYLEYPIEKKRFSKTDLKIVEILKEAGKKVGEIFAKQADGDFKGGGFYPTDATRKEIEEASKKEPKILDPYTVVKRDSSGKLCAVYYHEEYRDVLKEISDLFLKASKLASEKSFKKYLEIASKEFCHGDYSTLEKAWIAVDNKSFLHLMAGPLGSYADRLFSLKKAYNFNFTYTGTNGSYNPLNYVDVIRNMLPPFGSKARQNVSADMIKVRVDNVICIGGRNASLPARAVNYPEDINTIKKCGIKIVVYTNNIERRDGQMLLPLFRDFIELGVQKSFSDDFIMANAVRLVLAHEITEAIFQYEGAWKRLKSMSNPVMELHSSIVGIKACGFQVIKGVLSQKDLEAILYVMLMRTFSDYFIRKTAPQVENYLVGYRVFYNYCLENGAIKLDGDRILPNASKMYSCADQLANVVMHFYAEASEAEVQSFFDKYSSEYMYGYFSDKLLKYEF</sequence>
<dbReference type="GO" id="GO:0008239">
    <property type="term" value="F:dipeptidyl-peptidase activity"/>
    <property type="evidence" value="ECO:0007669"/>
    <property type="project" value="TreeGrafter"/>
</dbReference>
<dbReference type="GO" id="GO:0005737">
    <property type="term" value="C:cytoplasm"/>
    <property type="evidence" value="ECO:0007669"/>
    <property type="project" value="TreeGrafter"/>
</dbReference>
<name>A0A1F4VE90_UNCKA</name>
<protein>
    <submittedName>
        <fullName evidence="3">Uncharacterized protein</fullName>
    </submittedName>
</protein>
<organism evidence="3 4">
    <name type="scientific">candidate division WWE3 bacterium RIFCSPLOWO2_01_FULL_41_18</name>
    <dbReference type="NCBI Taxonomy" id="1802625"/>
    <lineage>
        <taxon>Bacteria</taxon>
        <taxon>Katanobacteria</taxon>
    </lineage>
</organism>
<evidence type="ECO:0000313" key="4">
    <source>
        <dbReference type="Proteomes" id="UP000176504"/>
    </source>
</evidence>
<dbReference type="GO" id="GO:0046872">
    <property type="term" value="F:metal ion binding"/>
    <property type="evidence" value="ECO:0007669"/>
    <property type="project" value="UniProtKB-KW"/>
</dbReference>